<gene>
    <name evidence="4" type="ORF">CF651_21585</name>
</gene>
<keyword evidence="4" id="KW-0378">Hydrolase</keyword>
<sequence>MLNRLQKFVVTGALVLAPVLSVSAASAATPATVTLNQIDQSTVNTIAQKYGFDLSSLLQGNPSNIYWGGLVIKYPFQYGSGNAGHWNSTPDAGGTQGSTEQPGSANNADNGAATGNTDENSADSGTAADTTPGTTTDTPAANTGSTDTSNGGSSQGTATETTGTSASYASQVVDLVNQERTKAGLKPLTSDSALTNVALAKAKDMYTNNYFDHTSPTYGSPFDMMKSFGISYTYAGENIAKGQRNPQEVMTAWMNSAGHRQNILSPNYTKIGVAYFNGEWVQEFIAN</sequence>
<dbReference type="InterPro" id="IPR014258">
    <property type="entry name" value="CAP_domain_YkwD-like"/>
</dbReference>
<dbReference type="EMBL" id="NMQW01000033">
    <property type="protein sequence ID" value="OXM84372.1"/>
    <property type="molecule type" value="Genomic_DNA"/>
</dbReference>
<feature type="chain" id="PRO_5012308199" evidence="2">
    <location>
        <begin position="28"/>
        <end position="287"/>
    </location>
</feature>
<dbReference type="Gene3D" id="3.40.33.10">
    <property type="entry name" value="CAP"/>
    <property type="match status" value="1"/>
</dbReference>
<name>A0A229ULW6_9BACL</name>
<accession>A0A229ULW6</accession>
<dbReference type="PANTHER" id="PTHR31157">
    <property type="entry name" value="SCP DOMAIN-CONTAINING PROTEIN"/>
    <property type="match status" value="1"/>
</dbReference>
<evidence type="ECO:0000256" key="1">
    <source>
        <dbReference type="SAM" id="MobiDB-lite"/>
    </source>
</evidence>
<feature type="signal peptide" evidence="2">
    <location>
        <begin position="1"/>
        <end position="27"/>
    </location>
</feature>
<dbReference type="InterPro" id="IPR014044">
    <property type="entry name" value="CAP_dom"/>
</dbReference>
<evidence type="ECO:0000313" key="5">
    <source>
        <dbReference type="Proteomes" id="UP000215509"/>
    </source>
</evidence>
<dbReference type="Pfam" id="PF00188">
    <property type="entry name" value="CAP"/>
    <property type="match status" value="1"/>
</dbReference>
<dbReference type="CDD" id="cd05379">
    <property type="entry name" value="CAP_bacterial"/>
    <property type="match status" value="1"/>
</dbReference>
<evidence type="ECO:0000256" key="2">
    <source>
        <dbReference type="SAM" id="SignalP"/>
    </source>
</evidence>
<proteinExistence type="predicted"/>
<reference evidence="4 5" key="1">
    <citation type="submission" date="2017-07" db="EMBL/GenBank/DDBJ databases">
        <title>Genome sequencing and assembly of Paenibacillus rigui.</title>
        <authorList>
            <person name="Mayilraj S."/>
        </authorList>
    </citation>
    <scope>NUCLEOTIDE SEQUENCE [LARGE SCALE GENOMIC DNA]</scope>
    <source>
        <strain evidence="4 5">JCM 16352</strain>
    </source>
</reference>
<dbReference type="GO" id="GO:0006508">
    <property type="term" value="P:proteolysis"/>
    <property type="evidence" value="ECO:0007669"/>
    <property type="project" value="UniProtKB-KW"/>
</dbReference>
<feature type="compositionally biased region" description="Low complexity" evidence="1">
    <location>
        <begin position="105"/>
        <end position="165"/>
    </location>
</feature>
<protein>
    <submittedName>
        <fullName evidence="4">Serine protease</fullName>
    </submittedName>
</protein>
<organism evidence="4 5">
    <name type="scientific">Paenibacillus rigui</name>
    <dbReference type="NCBI Taxonomy" id="554312"/>
    <lineage>
        <taxon>Bacteria</taxon>
        <taxon>Bacillati</taxon>
        <taxon>Bacillota</taxon>
        <taxon>Bacilli</taxon>
        <taxon>Bacillales</taxon>
        <taxon>Paenibacillaceae</taxon>
        <taxon>Paenibacillus</taxon>
    </lineage>
</organism>
<dbReference type="AlphaFoldDB" id="A0A229ULW6"/>
<keyword evidence="5" id="KW-1185">Reference proteome</keyword>
<keyword evidence="4" id="KW-0645">Protease</keyword>
<dbReference type="Proteomes" id="UP000215509">
    <property type="component" value="Unassembled WGS sequence"/>
</dbReference>
<feature type="region of interest" description="Disordered" evidence="1">
    <location>
        <begin position="85"/>
        <end position="165"/>
    </location>
</feature>
<evidence type="ECO:0000259" key="3">
    <source>
        <dbReference type="Pfam" id="PF00188"/>
    </source>
</evidence>
<dbReference type="SUPFAM" id="SSF55797">
    <property type="entry name" value="PR-1-like"/>
    <property type="match status" value="1"/>
</dbReference>
<dbReference type="GO" id="GO:0008233">
    <property type="term" value="F:peptidase activity"/>
    <property type="evidence" value="ECO:0007669"/>
    <property type="project" value="UniProtKB-KW"/>
</dbReference>
<dbReference type="OrthoDB" id="9783944at2"/>
<evidence type="ECO:0000313" key="4">
    <source>
        <dbReference type="EMBL" id="OXM84372.1"/>
    </source>
</evidence>
<dbReference type="InterPro" id="IPR035940">
    <property type="entry name" value="CAP_sf"/>
</dbReference>
<dbReference type="NCBIfam" id="TIGR02909">
    <property type="entry name" value="spore_YkwD"/>
    <property type="match status" value="1"/>
</dbReference>
<feature type="domain" description="SCP" evidence="3">
    <location>
        <begin position="173"/>
        <end position="278"/>
    </location>
</feature>
<keyword evidence="2" id="KW-0732">Signal</keyword>
<dbReference type="PANTHER" id="PTHR31157:SF1">
    <property type="entry name" value="SCP DOMAIN-CONTAINING PROTEIN"/>
    <property type="match status" value="1"/>
</dbReference>
<comment type="caution">
    <text evidence="4">The sequence shown here is derived from an EMBL/GenBank/DDBJ whole genome shotgun (WGS) entry which is preliminary data.</text>
</comment>